<evidence type="ECO:0000313" key="1">
    <source>
        <dbReference type="EMBL" id="VDP47993.1"/>
    </source>
</evidence>
<keyword evidence="2" id="KW-1185">Reference proteome</keyword>
<evidence type="ECO:0000313" key="2">
    <source>
        <dbReference type="Proteomes" id="UP000269396"/>
    </source>
</evidence>
<protein>
    <submittedName>
        <fullName evidence="1">Uncharacterized protein</fullName>
    </submittedName>
</protein>
<gene>
    <name evidence="1" type="ORF">SMTD_LOCUS9072</name>
</gene>
<organism evidence="1 2">
    <name type="scientific">Schistosoma mattheei</name>
    <dbReference type="NCBI Taxonomy" id="31246"/>
    <lineage>
        <taxon>Eukaryota</taxon>
        <taxon>Metazoa</taxon>
        <taxon>Spiralia</taxon>
        <taxon>Lophotrochozoa</taxon>
        <taxon>Platyhelminthes</taxon>
        <taxon>Trematoda</taxon>
        <taxon>Digenea</taxon>
        <taxon>Strigeidida</taxon>
        <taxon>Schistosomatoidea</taxon>
        <taxon>Schistosomatidae</taxon>
        <taxon>Schistosoma</taxon>
    </lineage>
</organism>
<reference evidence="1 2" key="1">
    <citation type="submission" date="2018-11" db="EMBL/GenBank/DDBJ databases">
        <authorList>
            <consortium name="Pathogen Informatics"/>
        </authorList>
    </citation>
    <scope>NUCLEOTIDE SEQUENCE [LARGE SCALE GENOMIC DNA]</scope>
    <source>
        <strain>Denwood</strain>
        <strain evidence="2">Zambia</strain>
    </source>
</reference>
<dbReference type="EMBL" id="UZAL01029407">
    <property type="protein sequence ID" value="VDP47993.1"/>
    <property type="molecule type" value="Genomic_DNA"/>
</dbReference>
<accession>A0A183P3Y6</accession>
<dbReference type="Proteomes" id="UP000269396">
    <property type="component" value="Unassembled WGS sequence"/>
</dbReference>
<dbReference type="AlphaFoldDB" id="A0A183P3Y6"/>
<proteinExistence type="predicted"/>
<sequence length="281" mass="32227">MVNIINKYIFYRINFLSACIKHGTSQNRQTSVTCQNTELWSSESLSKIFEQWSTARVDLQEFASTLDSSYKQNTYERGESAVLCKNHDLWSSNENDNARIYPSNVWSVAKIDLHQNQQRDSILSTDSSYKVSCIKHSTQEFGKSSVTCENVDLWSSKYASNNVISNDVLWSVAKIDLPASSVSSDISYKVIIVKIKLLVRQFGQDKFSSFVCIFYQYIHYFILSKFSSANKPIWSSMKSNSLQDLNQSIWNIVFIQLDQQITNQSESTLSDYKHDVDVDAL</sequence>
<name>A0A183P3Y6_9TREM</name>